<dbReference type="InterPro" id="IPR000944">
    <property type="entry name" value="Tscrpt_reg_Rrf2"/>
</dbReference>
<dbReference type="EMBL" id="CP035108">
    <property type="protein sequence ID" value="QAR32444.1"/>
    <property type="molecule type" value="Genomic_DNA"/>
</dbReference>
<dbReference type="KEGG" id="gtl:EP073_03215"/>
<dbReference type="InterPro" id="IPR036388">
    <property type="entry name" value="WH-like_DNA-bd_sf"/>
</dbReference>
<sequence>MFSMKTVYGLKALQYLAMHGAGRHVLISEIAEKEGIPKKFLETILLTLKNDGLLISKIGKGGGYQLAVAPSEVTMEHIIRALEGPVALVPCVADENSSKCDYCDDFATCGVRLSMTRITEKLIDVMSQTTLADMLEDVDRAVQNKRNIHNYVI</sequence>
<dbReference type="NCBIfam" id="TIGR00738">
    <property type="entry name" value="rrf2_super"/>
    <property type="match status" value="1"/>
</dbReference>
<dbReference type="PANTHER" id="PTHR33221">
    <property type="entry name" value="WINGED HELIX-TURN-HELIX TRANSCRIPTIONAL REGULATOR, RRF2 FAMILY"/>
    <property type="match status" value="1"/>
</dbReference>
<dbReference type="Gene3D" id="1.10.10.10">
    <property type="entry name" value="Winged helix-like DNA-binding domain superfamily/Winged helix DNA-binding domain"/>
    <property type="match status" value="1"/>
</dbReference>
<dbReference type="Proteomes" id="UP000287502">
    <property type="component" value="Chromosome"/>
</dbReference>
<evidence type="ECO:0000313" key="2">
    <source>
        <dbReference type="EMBL" id="QAR32444.1"/>
    </source>
</evidence>
<evidence type="ECO:0000313" key="3">
    <source>
        <dbReference type="Proteomes" id="UP000287502"/>
    </source>
</evidence>
<dbReference type="AlphaFoldDB" id="A0A3R5UXW1"/>
<gene>
    <name evidence="2" type="ORF">EP073_03215</name>
</gene>
<dbReference type="GO" id="GO:0005829">
    <property type="term" value="C:cytosol"/>
    <property type="evidence" value="ECO:0007669"/>
    <property type="project" value="TreeGrafter"/>
</dbReference>
<dbReference type="SUPFAM" id="SSF46785">
    <property type="entry name" value="Winged helix' DNA-binding domain"/>
    <property type="match status" value="1"/>
</dbReference>
<accession>A0A3R5UXW1</accession>
<dbReference type="PROSITE" id="PS01332">
    <property type="entry name" value="HTH_RRF2_1"/>
    <property type="match status" value="1"/>
</dbReference>
<dbReference type="GO" id="GO:0003700">
    <property type="term" value="F:DNA-binding transcription factor activity"/>
    <property type="evidence" value="ECO:0007669"/>
    <property type="project" value="TreeGrafter"/>
</dbReference>
<organism evidence="2 3">
    <name type="scientific">Geovibrio thiophilus</name>
    <dbReference type="NCBI Taxonomy" id="139438"/>
    <lineage>
        <taxon>Bacteria</taxon>
        <taxon>Pseudomonadati</taxon>
        <taxon>Deferribacterota</taxon>
        <taxon>Deferribacteres</taxon>
        <taxon>Deferribacterales</taxon>
        <taxon>Geovibrionaceae</taxon>
        <taxon>Geovibrio</taxon>
    </lineage>
</organism>
<dbReference type="PROSITE" id="PS51197">
    <property type="entry name" value="HTH_RRF2_2"/>
    <property type="match status" value="1"/>
</dbReference>
<dbReference type="GO" id="GO:0003677">
    <property type="term" value="F:DNA binding"/>
    <property type="evidence" value="ECO:0007669"/>
    <property type="project" value="UniProtKB-KW"/>
</dbReference>
<dbReference type="OrthoDB" id="9800519at2"/>
<proteinExistence type="predicted"/>
<keyword evidence="3" id="KW-1185">Reference proteome</keyword>
<name>A0A3R5UXW1_9BACT</name>
<evidence type="ECO:0000256" key="1">
    <source>
        <dbReference type="ARBA" id="ARBA00023125"/>
    </source>
</evidence>
<reference evidence="2 3" key="1">
    <citation type="submission" date="2019-01" db="EMBL/GenBank/DDBJ databases">
        <title>Geovibrio thiophilus DSM 11263, complete genome.</title>
        <authorList>
            <person name="Spring S."/>
            <person name="Bunk B."/>
            <person name="Sproer C."/>
        </authorList>
    </citation>
    <scope>NUCLEOTIDE SEQUENCE [LARGE SCALE GENOMIC DNA]</scope>
    <source>
        <strain evidence="2 3">DSM 11263</strain>
    </source>
</reference>
<dbReference type="PANTHER" id="PTHR33221:SF5">
    <property type="entry name" value="HTH-TYPE TRANSCRIPTIONAL REGULATOR ISCR"/>
    <property type="match status" value="1"/>
</dbReference>
<dbReference type="RefSeq" id="WP_128465731.1">
    <property type="nucleotide sequence ID" value="NZ_CP035108.1"/>
</dbReference>
<dbReference type="InterPro" id="IPR036390">
    <property type="entry name" value="WH_DNA-bd_sf"/>
</dbReference>
<keyword evidence="1" id="KW-0238">DNA-binding</keyword>
<dbReference type="InterPro" id="IPR030489">
    <property type="entry name" value="TR_Rrf2-type_CS"/>
</dbReference>
<protein>
    <submittedName>
        <fullName evidence="2">Rrf2 family transcriptional regulator</fullName>
    </submittedName>
</protein>
<dbReference type="Pfam" id="PF02082">
    <property type="entry name" value="Rrf2"/>
    <property type="match status" value="1"/>
</dbReference>